<dbReference type="GO" id="GO:0005524">
    <property type="term" value="F:ATP binding"/>
    <property type="evidence" value="ECO:0007669"/>
    <property type="project" value="UniProtKB-KW"/>
</dbReference>
<keyword evidence="6" id="KW-0547">Nucleotide-binding</keyword>
<evidence type="ECO:0000256" key="17">
    <source>
        <dbReference type="SAM" id="MobiDB-lite"/>
    </source>
</evidence>
<evidence type="ECO:0000256" key="3">
    <source>
        <dbReference type="ARBA" id="ARBA00022490"/>
    </source>
</evidence>
<organism evidence="20 21">
    <name type="scientific">Hevea brasiliensis</name>
    <name type="common">Para rubber tree</name>
    <name type="synonym">Siphonia brasiliensis</name>
    <dbReference type="NCBI Taxonomy" id="3981"/>
    <lineage>
        <taxon>Eukaryota</taxon>
        <taxon>Viridiplantae</taxon>
        <taxon>Streptophyta</taxon>
        <taxon>Embryophyta</taxon>
        <taxon>Tracheophyta</taxon>
        <taxon>Spermatophyta</taxon>
        <taxon>Magnoliopsida</taxon>
        <taxon>eudicotyledons</taxon>
        <taxon>Gunneridae</taxon>
        <taxon>Pentapetalae</taxon>
        <taxon>rosids</taxon>
        <taxon>fabids</taxon>
        <taxon>Malpighiales</taxon>
        <taxon>Euphorbiaceae</taxon>
        <taxon>Crotonoideae</taxon>
        <taxon>Micrandreae</taxon>
        <taxon>Hevea</taxon>
    </lineage>
</organism>
<dbReference type="PANTHER" id="PTHR12537:SF121">
    <property type="entry name" value="PUMILIO HOMOLOG 5"/>
    <property type="match status" value="1"/>
</dbReference>
<dbReference type="CDD" id="cd02869">
    <property type="entry name" value="PseudoU_synth_RluA_like"/>
    <property type="match status" value="1"/>
</dbReference>
<dbReference type="CDD" id="cd18042">
    <property type="entry name" value="DEXXQc_SETX"/>
    <property type="match status" value="1"/>
</dbReference>
<feature type="repeat" description="Pumilio" evidence="16">
    <location>
        <begin position="705"/>
        <end position="740"/>
    </location>
</feature>
<feature type="compositionally biased region" description="Basic and acidic residues" evidence="17">
    <location>
        <begin position="167"/>
        <end position="178"/>
    </location>
</feature>
<keyword evidence="9" id="KW-0256">Endoplasmic reticulum</keyword>
<dbReference type="GO" id="GO:0006417">
    <property type="term" value="P:regulation of translation"/>
    <property type="evidence" value="ECO:0007669"/>
    <property type="project" value="UniProtKB-KW"/>
</dbReference>
<feature type="region of interest" description="Disordered" evidence="17">
    <location>
        <begin position="3548"/>
        <end position="3576"/>
    </location>
</feature>
<keyword evidence="10" id="KW-0067">ATP-binding</keyword>
<dbReference type="PROSITE" id="PS50302">
    <property type="entry name" value="PUM"/>
    <property type="match status" value="8"/>
</dbReference>
<dbReference type="GO" id="GO:0005694">
    <property type="term" value="C:chromosome"/>
    <property type="evidence" value="ECO:0007669"/>
    <property type="project" value="UniProtKB-ARBA"/>
</dbReference>
<dbReference type="Gene3D" id="3.40.50.300">
    <property type="entry name" value="P-loop containing nucleotide triphosphate hydrolases"/>
    <property type="match status" value="2"/>
</dbReference>
<dbReference type="InterPro" id="IPR033712">
    <property type="entry name" value="Pumilio_RNA-bd"/>
</dbReference>
<dbReference type="CDD" id="cd18808">
    <property type="entry name" value="SF1_C_Upf1"/>
    <property type="match status" value="1"/>
</dbReference>
<evidence type="ECO:0000256" key="13">
    <source>
        <dbReference type="ARBA" id="ARBA00022989"/>
    </source>
</evidence>
<keyword evidence="21" id="KW-1185">Reference proteome</keyword>
<name>A0A6A6MX45_HEVBR</name>
<feature type="repeat" description="Pumilio" evidence="16">
    <location>
        <begin position="850"/>
        <end position="885"/>
    </location>
</feature>
<dbReference type="GO" id="GO:0003729">
    <property type="term" value="F:mRNA binding"/>
    <property type="evidence" value="ECO:0007669"/>
    <property type="project" value="TreeGrafter"/>
</dbReference>
<dbReference type="Gene3D" id="1.25.10.10">
    <property type="entry name" value="Leucine-rich Repeat Variant"/>
    <property type="match status" value="1"/>
</dbReference>
<sequence>MATESPMRMVESGRATKCPSSKDAAIFGSPLSNMAAENLGLLVKGHRFHGGQTDMIPSRSGSAPPSMEGSFAAIGNLLAQQNLIMSSSLESLSSAIENCESEEQLRSDPAYFAYYCTNINLNPRLPPPLMSRENRQLVCRFGGLGNWRSASIDDSGTKSLQLSMLSTHKEEPEDDKSPRGASENSSAPISGPNTTSLAGRHKSLVDLIQEDFPRTPSPVYSQSRSSSHAAEEVVDLDTHVISPNVSSVNISKASESNSGSDDVCVNSYALEVDAIRLIADSNPTVASYPGTSCLHEKPKDTGLEGHASVTSTFQSGITRKEPKIRNNKEEQRSYGRNMPQNHPSMQQGNPHQAQRVQPQIITQPMNQSHNSMVKFSHEHPRISTIEVQPSLHSPVLNSPSYASVAAYMTGGTPFYPNFQPSGLYSPQYGMGGYALGSAFLPPFMTGYPSHGAIPVPFGASSPGYGGRTAASSAGENIPQVGGLQHLGKFYGQQGLMLQPSYVDPLYMQYFQNPFGDAYGASFQQNRLASGGPTGGQADSFLPQKESFFSTYRGDHKLQPPTNGSLSMLSPGKVGITGNSYYGGPPDVGVMTQFPGAPLASPVLPSSPVGGINHIGQQNDMRFPQGSSRNVGPYSGGHGQRGVNSFDEPKRHYFLEELKSSSARKFELSEIGGHIVEFSVDQHGSRFIQQKLEHCSFEEKVSVFKEVLPHASKLMTDVFGNYVIQKFFEHGSPEQRKELADKLSGQMLQLSLQMYGCRVIQKALEVIELDQKTQLVQELDGHVMRCVHDQNGNHVIQKCIECVPAKNIEFIISAFRGQVAALATHPYGCRVIQRVLEHCSDDLQSQCIVDEILDSAYLLAQDQYGNYVTQHVLERGKPCERSQIISKVTGKILQMSQHKYASNVIEKCLEHGNSAERELLIEEIIGQSEENDHLLIMMKDQFANYVVQKILEISNDKQREILLNRVRVHLHALKKYTYGKHIVARFEQLCGEGPNRQIVALINQHSNWLDQAFFSTLEGFCWNNNWKRYRRSFLERSYLLELFHFRVPVDPLEWQISQDTANSIVAWFANTIGAAESVLRVAATGHDKRLFFKVAICLYILSALGRLVSGFTVAYAGMPGLMLRLISLVTLYSSCFIYCVSTKIFFFVTLAASLPLLLFDLAFFSLLNNVEERSFQAVVIKDSPKPRQLLSLPPFPHLPLPGKNLVTSHVTAISWLKYYFNEIPDSAIQSHFNKGLVQMECPSGSNSIKQGGPTSMRKIKPNDIMEEGARIHIPVSVAETRISKRFGIIPSGTLYPNADEIEYLQRLVEYKDSAIVVLNKPPKLPVKGNLPVHNSMDALAAAALSYDYDEGPKLVHRLDTESSGLILLGRTKESIGLLHWLFNDLNKPNSWCKAWNDACEAMYQRYWALVIGTPTEKEGLIQAPLTKVLLNDGKTDRVVLAQHSGLEASQEALTEYRVLGPIINGCSWIELRPLTSRKHQLRVHCAEALGTPIVGDYKYGWFVHQRWKQMPRVDIEPFSGKPYKLRRPEGLDVQKGSVLSKVPLLHLHCRELVLPNIAKFVDVLNQKSESLCLPVDAKPDLLRRELLDRWRGIEEEEEELNDDDDPLKRRRLHQLKEEWFADTFNFLISLPKENHIWCGSWDLMGPLLETFYNYFKDERPDSPLRLMWKRISQELRQCIQCICQHHQAKEMYSMEYESSSIGPLLDVLRSLDEERVTQHLREINSRLKKEEYDHQRDNAEIVSLMYEVMMFPVLLDDQSLVIEFELFIEAVDNMHELTLAGHQQFPGVFVLLFCNRRVRTIGRHLARSMEKLRATDMEPFQPLLNKFIGFLETEALPSATKTPRPRAQLDRLSIWLGITSLLEFLEPPAFEEGILERYPIFFDIVLNHISGDSAEFSHAVSCLKELFKMLGCKLWLRSTLSPSVMRNTLLGQCFHTRNEKIHKDIFDLLPPFLQSLEALQDGEHERQRRHFLYFLLHQVPVSSNFNVLTRKLACKIALLIINRGYKMNPPCPQLMCICGMGPSLVSSLKDSSLHSSLRQPAFDLIQTIIVSDAAALVAALLDNRAPLDVDRNISIEFNDDDRLLFSSDVEENDSGCWSEFSAQSKITSQDYKDWMCVPMLWIDVLVDIDPSILPVSFSKAVFWARSHLTMIEPENSAEMALAVKTWLSSSVTELSTSFGWKVPTGSDDGGGGKESKNSIRVSMLHLPLIRAFNRLTAHFVVQVGQGELRKQWTWEPWMAESLILSLLDPNDVQLDSVVSKFHTLQHFFFILRKLITEGDLVSENSSDNSVAKKYSSEGGFLTQPIFDSLPANVGGHSTSDDLKSQESFRYLLLENAWPSIRKCLIEGKGFVDYSLCQDSGKIVGNLLDFMWLHDLIDWGKSSLKVVIVYWKRTVTSLLNLLKGSCSTASASTFKVIENLILCESVNVDQLMEEVSRLRVSLSKEVSGDMVMAKLRPQASVSADLSFVRRYSASYMQAAPVKDSSVQSLDSMSVANRGEKSKVIVLSDDEAERQISPAEVILPDNENSGHVQLDSWRVASPVDRSALVTDAAKEKVSSIRTSRDLVDAFEQKDASDRSGLTSQKQEFDKLRDKSLSSLKSKGADDKSKEVKSKVDIYDAFSSQNKINLKNSCDEPMNAKSMNQICHSMVSETRDSILKELVHDANADISESSFKSVRQQPLFLAKISASCPKRQVIQLKTPADNRFGSLHRLEAGVKRFKPPRLDAWYKLILEINYFEIVGLTSASEDETLMVSNSKLKEVPVCFQSPEQYVDIFRPLVLEEFKAQLNSSFLDMSSWEEMYYGILSVLSVERVDDFHLVRFVHDDNDFTSPKSFAENDLILLTKEAPQNTYHDVHMVGKVERRERDNKRRASMLLIRFYFLNGSSRLNQARRQLLERSKWHASRIMSITPQLREFQVLSSIKDIPMLSVILKPVNDSLDHNELRELSLGKLSQPLQQVLKSSFNENQLQAISVAIGLPNSKKDIELSLIQGPPGTGKTRTIVAIVSGLLASLRGTNDAKNRLNGNSKQINSSCLNTRPKVSQSVAIARAWQDAALARQLNENAERNEKSVEGSVRRRVLICAQSNAAVDELVSRISGGGLYGSDGKTYKPYIVRVGNAKTIHANSLPFFIDTLVDNHLAEERMNLNDAKNGSSVGSSTALRSNLEKLVDHIRFYEAKRANLQDGNSDLKNSLDDGTLKGDDLKEMSDAELEEAEIVVTTLSGCGGDLYGVCSESISSYKFGNPSEHTLFDAVVIDEAAQALEPATLIPLQLLKSYGTKCIMVGDPKQLPATVLSNVASKFLYECSMFERLQRAGHPVTMLTKQYRMHPEICRFPSLHFYDGKLLNGEEMSSKSAPFHESEGLGPYVFYDIIDGQQHRGKNSGGFSLYNEHEAEAAVALVRNFKKRYPSHFDGGKIGIITPYKSQLSLLRSHFSSAFGSSIIADMEFNTVDGFQGREVDILIFSTVRAADSCSYTNGVNSSSIGFIADVRRMNVALTRAKFSLWIFGNARTLQTNHNWAALVKDAKERNLIISVKRPYEFFKTAFRHNSTTEKSENYSRQVKHVENARDPSKPSKQSEHRMQALFHRNSKKISFVAQCNRAVAEDNDNTLGKKEYVHCSKRKARDHNLPSVDATVENRMSRM</sequence>
<dbReference type="InterPro" id="IPR001313">
    <property type="entry name" value="Pumilio_RNA-bd_rpt"/>
</dbReference>
<dbReference type="FunFam" id="3.40.50.300:FF:000326">
    <property type="entry name" value="P-loop containing nucleoside triphosphate hydrolase"/>
    <property type="match status" value="1"/>
</dbReference>
<keyword evidence="3" id="KW-0963">Cytoplasm</keyword>
<protein>
    <recommendedName>
        <fullName evidence="19">PUM-HD domain-containing protein</fullName>
    </recommendedName>
</protein>
<dbReference type="InterPro" id="IPR020103">
    <property type="entry name" value="PsdUridine_synth_cat_dom_sf"/>
</dbReference>
<feature type="repeat" description="Pumilio" evidence="16">
    <location>
        <begin position="777"/>
        <end position="812"/>
    </location>
</feature>
<dbReference type="GO" id="GO:0004386">
    <property type="term" value="F:helicase activity"/>
    <property type="evidence" value="ECO:0007669"/>
    <property type="project" value="UniProtKB-KW"/>
</dbReference>
<keyword evidence="4 18" id="KW-0812">Transmembrane</keyword>
<dbReference type="InterPro" id="IPR041679">
    <property type="entry name" value="DNA2/NAM7-like_C"/>
</dbReference>
<dbReference type="Pfam" id="PF07990">
    <property type="entry name" value="NABP"/>
    <property type="match status" value="1"/>
</dbReference>
<dbReference type="InterPro" id="IPR003388">
    <property type="entry name" value="Reticulon"/>
</dbReference>
<dbReference type="InterPro" id="IPR012940">
    <property type="entry name" value="NABP"/>
</dbReference>
<dbReference type="SUPFAM" id="SSF48371">
    <property type="entry name" value="ARM repeat"/>
    <property type="match status" value="1"/>
</dbReference>
<keyword evidence="7" id="KW-0378">Hydrolase</keyword>
<dbReference type="InterPro" id="IPR056474">
    <property type="entry name" value="SEN1_barrel"/>
</dbReference>
<reference evidence="20 21" key="1">
    <citation type="journal article" date="2020" name="Mol. Plant">
        <title>The Chromosome-Based Rubber Tree Genome Provides New Insights into Spurge Genome Evolution and Rubber Biosynthesis.</title>
        <authorList>
            <person name="Liu J."/>
            <person name="Shi C."/>
            <person name="Shi C.C."/>
            <person name="Li W."/>
            <person name="Zhang Q.J."/>
            <person name="Zhang Y."/>
            <person name="Li K."/>
            <person name="Lu H.F."/>
            <person name="Shi C."/>
            <person name="Zhu S.T."/>
            <person name="Xiao Z.Y."/>
            <person name="Nan H."/>
            <person name="Yue Y."/>
            <person name="Zhu X.G."/>
            <person name="Wu Y."/>
            <person name="Hong X.N."/>
            <person name="Fan G.Y."/>
            <person name="Tong Y."/>
            <person name="Zhang D."/>
            <person name="Mao C.L."/>
            <person name="Liu Y.L."/>
            <person name="Hao S.J."/>
            <person name="Liu W.Q."/>
            <person name="Lv M.Q."/>
            <person name="Zhang H.B."/>
            <person name="Liu Y."/>
            <person name="Hu-Tang G.R."/>
            <person name="Wang J.P."/>
            <person name="Wang J.H."/>
            <person name="Sun Y.H."/>
            <person name="Ni S.B."/>
            <person name="Chen W.B."/>
            <person name="Zhang X.C."/>
            <person name="Jiao Y.N."/>
            <person name="Eichler E.E."/>
            <person name="Li G.H."/>
            <person name="Liu X."/>
            <person name="Gao L.Z."/>
        </authorList>
    </citation>
    <scope>NUCLEOTIDE SEQUENCE [LARGE SCALE GENOMIC DNA]</scope>
    <source>
        <strain evidence="21">cv. GT1</strain>
        <tissue evidence="20">Leaf</tissue>
    </source>
</reference>
<dbReference type="InterPro" id="IPR027417">
    <property type="entry name" value="P-loop_NTPase"/>
</dbReference>
<dbReference type="Pfam" id="PF02453">
    <property type="entry name" value="Reticulon"/>
    <property type="match status" value="1"/>
</dbReference>
<feature type="repeat" description="Pumilio" evidence="16">
    <location>
        <begin position="813"/>
        <end position="849"/>
    </location>
</feature>
<evidence type="ECO:0000256" key="14">
    <source>
        <dbReference type="ARBA" id="ARBA00023136"/>
    </source>
</evidence>
<evidence type="ECO:0000256" key="16">
    <source>
        <dbReference type="PROSITE-ProRule" id="PRU00317"/>
    </source>
</evidence>
<dbReference type="CDD" id="cd07920">
    <property type="entry name" value="Pumilio"/>
    <property type="match status" value="1"/>
</dbReference>
<dbReference type="GO" id="GO:0001522">
    <property type="term" value="P:pseudouridine synthesis"/>
    <property type="evidence" value="ECO:0007669"/>
    <property type="project" value="InterPro"/>
</dbReference>
<keyword evidence="8" id="KW-0347">Helicase</keyword>
<feature type="repeat" description="Pumilio" evidence="16">
    <location>
        <begin position="922"/>
        <end position="963"/>
    </location>
</feature>
<feature type="repeat" description="Pumilio" evidence="16">
    <location>
        <begin position="741"/>
        <end position="776"/>
    </location>
</feature>
<evidence type="ECO:0000256" key="6">
    <source>
        <dbReference type="ARBA" id="ARBA00022741"/>
    </source>
</evidence>
<dbReference type="GO" id="GO:0009982">
    <property type="term" value="F:pseudouridine synthase activity"/>
    <property type="evidence" value="ECO:0007669"/>
    <property type="project" value="InterPro"/>
</dbReference>
<comment type="function">
    <text evidence="15">Sequence-specific RNA-binding protein that regulates translation and mRNA stability by binding the 3'-UTR of target mRNAs. Binds the APUM-binding elements (APBEs) in the 3'-UTR mRNA sequence of CLV1, PNH, WUS and FAS2.</text>
</comment>
<dbReference type="PANTHER" id="PTHR12537">
    <property type="entry name" value="RNA BINDING PROTEIN PUMILIO-RELATED"/>
    <property type="match status" value="1"/>
</dbReference>
<evidence type="ECO:0000256" key="15">
    <source>
        <dbReference type="ARBA" id="ARBA00055193"/>
    </source>
</evidence>
<feature type="region of interest" description="Disordered" evidence="17">
    <location>
        <begin position="166"/>
        <end position="196"/>
    </location>
</feature>
<feature type="repeat" description="Pumilio" evidence="16">
    <location>
        <begin position="886"/>
        <end position="921"/>
    </location>
</feature>
<comment type="subcellular location">
    <subcellularLocation>
        <location evidence="2">Cytoplasm</location>
    </subcellularLocation>
    <subcellularLocation>
        <location evidence="1">Endoplasmic reticulum membrane</location>
        <topology evidence="1">Multi-pass membrane protein</topology>
    </subcellularLocation>
</comment>
<evidence type="ECO:0000256" key="12">
    <source>
        <dbReference type="ARBA" id="ARBA00022884"/>
    </source>
</evidence>
<dbReference type="GO" id="GO:0016787">
    <property type="term" value="F:hydrolase activity"/>
    <property type="evidence" value="ECO:0007669"/>
    <property type="project" value="UniProtKB-KW"/>
</dbReference>
<dbReference type="Pfam" id="PF00806">
    <property type="entry name" value="PUF"/>
    <property type="match status" value="8"/>
</dbReference>
<feature type="repeat" description="Pumilio" evidence="16">
    <location>
        <begin position="669"/>
        <end position="704"/>
    </location>
</feature>
<feature type="compositionally biased region" description="Basic and acidic residues" evidence="17">
    <location>
        <begin position="318"/>
        <end position="333"/>
    </location>
</feature>
<dbReference type="SUPFAM" id="SSF52540">
    <property type="entry name" value="P-loop containing nucleoside triphosphate hydrolases"/>
    <property type="match status" value="1"/>
</dbReference>
<dbReference type="InterPro" id="IPR047187">
    <property type="entry name" value="SF1_C_Upf1"/>
</dbReference>
<dbReference type="SUPFAM" id="SSF55120">
    <property type="entry name" value="Pseudouridine synthase"/>
    <property type="match status" value="1"/>
</dbReference>
<dbReference type="SMART" id="SM00025">
    <property type="entry name" value="Pumilio"/>
    <property type="match status" value="8"/>
</dbReference>
<evidence type="ECO:0000256" key="2">
    <source>
        <dbReference type="ARBA" id="ARBA00004496"/>
    </source>
</evidence>
<dbReference type="FunFam" id="1.25.10.10:FF:000004">
    <property type="entry name" value="Pumilio homolog 1 isoform 2"/>
    <property type="match status" value="1"/>
</dbReference>
<dbReference type="Pfam" id="PF13087">
    <property type="entry name" value="AAA_12"/>
    <property type="match status" value="1"/>
</dbReference>
<evidence type="ECO:0000256" key="1">
    <source>
        <dbReference type="ARBA" id="ARBA00004477"/>
    </source>
</evidence>
<keyword evidence="14 18" id="KW-0472">Membrane</keyword>
<dbReference type="Pfam" id="PF13086">
    <property type="entry name" value="AAA_11"/>
    <property type="match status" value="1"/>
</dbReference>
<dbReference type="Proteomes" id="UP000467840">
    <property type="component" value="Chromosome 6"/>
</dbReference>
<evidence type="ECO:0000256" key="5">
    <source>
        <dbReference type="ARBA" id="ARBA00022737"/>
    </source>
</evidence>
<feature type="transmembrane region" description="Helical" evidence="18">
    <location>
        <begin position="1144"/>
        <end position="1166"/>
    </location>
</feature>
<dbReference type="Pfam" id="PF23576">
    <property type="entry name" value="SEN1_barrel"/>
    <property type="match status" value="1"/>
</dbReference>
<dbReference type="PROSITE" id="PS50303">
    <property type="entry name" value="PUM_HD"/>
    <property type="match status" value="1"/>
</dbReference>
<evidence type="ECO:0000256" key="10">
    <source>
        <dbReference type="ARBA" id="ARBA00022840"/>
    </source>
</evidence>
<feature type="transmembrane region" description="Helical" evidence="18">
    <location>
        <begin position="1120"/>
        <end position="1139"/>
    </location>
</feature>
<evidence type="ECO:0000259" key="19">
    <source>
        <dbReference type="PROSITE" id="PS50303"/>
    </source>
</evidence>
<dbReference type="Pfam" id="PF00849">
    <property type="entry name" value="PseudoU_synth_2"/>
    <property type="match status" value="1"/>
</dbReference>
<evidence type="ECO:0000256" key="9">
    <source>
        <dbReference type="ARBA" id="ARBA00022824"/>
    </source>
</evidence>
<keyword evidence="13 18" id="KW-1133">Transmembrane helix</keyword>
<feature type="compositionally biased region" description="Polar residues" evidence="17">
    <location>
        <begin position="338"/>
        <end position="355"/>
    </location>
</feature>
<dbReference type="InterPro" id="IPR041677">
    <property type="entry name" value="DNA2/NAM7_AAA_11"/>
</dbReference>
<evidence type="ECO:0000256" key="11">
    <source>
        <dbReference type="ARBA" id="ARBA00022845"/>
    </source>
</evidence>
<dbReference type="InterPro" id="IPR016024">
    <property type="entry name" value="ARM-type_fold"/>
</dbReference>
<dbReference type="Gene3D" id="3.30.2350.10">
    <property type="entry name" value="Pseudouridine synthase"/>
    <property type="match status" value="1"/>
</dbReference>
<gene>
    <name evidence="20" type="ORF">GH714_039616</name>
</gene>
<feature type="compositionally biased region" description="Polar residues" evidence="17">
    <location>
        <begin position="182"/>
        <end position="196"/>
    </location>
</feature>
<dbReference type="InterPro" id="IPR006145">
    <property type="entry name" value="PsdUridine_synth_RsuA/RluA"/>
</dbReference>
<evidence type="ECO:0000256" key="7">
    <source>
        <dbReference type="ARBA" id="ARBA00022801"/>
    </source>
</evidence>
<comment type="caution">
    <text evidence="20">The sequence shown here is derived from an EMBL/GenBank/DDBJ whole genome shotgun (WGS) entry which is preliminary data.</text>
</comment>
<evidence type="ECO:0000256" key="4">
    <source>
        <dbReference type="ARBA" id="ARBA00022692"/>
    </source>
</evidence>
<dbReference type="EMBL" id="JAAGAX010000004">
    <property type="protein sequence ID" value="KAF2317704.1"/>
    <property type="molecule type" value="Genomic_DNA"/>
</dbReference>
<keyword evidence="12" id="KW-0694">RNA-binding</keyword>
<dbReference type="InterPro" id="IPR033133">
    <property type="entry name" value="PUM-HD"/>
</dbReference>
<dbReference type="GO" id="GO:0005789">
    <property type="term" value="C:endoplasmic reticulum membrane"/>
    <property type="evidence" value="ECO:0007669"/>
    <property type="project" value="UniProtKB-SubCell"/>
</dbReference>
<feature type="region of interest" description="Disordered" evidence="17">
    <location>
        <begin position="314"/>
        <end position="355"/>
    </location>
</feature>
<feature type="domain" description="PUM-HD" evidence="19">
    <location>
        <begin position="649"/>
        <end position="989"/>
    </location>
</feature>
<evidence type="ECO:0000313" key="21">
    <source>
        <dbReference type="Proteomes" id="UP000467840"/>
    </source>
</evidence>
<keyword evidence="5" id="KW-0677">Repeat</keyword>
<dbReference type="InterPro" id="IPR011989">
    <property type="entry name" value="ARM-like"/>
</dbReference>
<evidence type="ECO:0000256" key="18">
    <source>
        <dbReference type="SAM" id="Phobius"/>
    </source>
</evidence>
<feature type="compositionally biased region" description="Low complexity" evidence="17">
    <location>
        <begin position="217"/>
        <end position="227"/>
    </location>
</feature>
<proteinExistence type="predicted"/>
<feature type="region of interest" description="Disordered" evidence="17">
    <location>
        <begin position="213"/>
        <end position="232"/>
    </location>
</feature>
<evidence type="ECO:0000313" key="20">
    <source>
        <dbReference type="EMBL" id="KAF2317704.1"/>
    </source>
</evidence>
<accession>A0A6A6MX45</accession>
<keyword evidence="11" id="KW-0810">Translation regulation</keyword>
<evidence type="ECO:0000256" key="8">
    <source>
        <dbReference type="ARBA" id="ARBA00022806"/>
    </source>
</evidence>